<proteinExistence type="predicted"/>
<keyword evidence="2" id="KW-1185">Reference proteome</keyword>
<accession>A0ACC1C9A6</accession>
<dbReference type="EMBL" id="CM047897">
    <property type="protein sequence ID" value="KAJ0112420.1"/>
    <property type="molecule type" value="Genomic_DNA"/>
</dbReference>
<organism evidence="1 2">
    <name type="scientific">Pistacia atlantica</name>
    <dbReference type="NCBI Taxonomy" id="434234"/>
    <lineage>
        <taxon>Eukaryota</taxon>
        <taxon>Viridiplantae</taxon>
        <taxon>Streptophyta</taxon>
        <taxon>Embryophyta</taxon>
        <taxon>Tracheophyta</taxon>
        <taxon>Spermatophyta</taxon>
        <taxon>Magnoliopsida</taxon>
        <taxon>eudicotyledons</taxon>
        <taxon>Gunneridae</taxon>
        <taxon>Pentapetalae</taxon>
        <taxon>rosids</taxon>
        <taxon>malvids</taxon>
        <taxon>Sapindales</taxon>
        <taxon>Anacardiaceae</taxon>
        <taxon>Pistacia</taxon>
    </lineage>
</organism>
<name>A0ACC1C9A6_9ROSI</name>
<sequence>MTITFSLCQIPNNGKHKKTLFAHPKLFKLEKSTRLIRISCQKQ</sequence>
<gene>
    <name evidence="1" type="ORF">Patl1_02292</name>
</gene>
<reference evidence="2" key="1">
    <citation type="journal article" date="2023" name="G3 (Bethesda)">
        <title>Genome assembly and association tests identify interacting loci associated with vigor, precocity, and sex in interspecific pistachio rootstocks.</title>
        <authorList>
            <person name="Palmer W."/>
            <person name="Jacygrad E."/>
            <person name="Sagayaradj S."/>
            <person name="Cavanaugh K."/>
            <person name="Han R."/>
            <person name="Bertier L."/>
            <person name="Beede B."/>
            <person name="Kafkas S."/>
            <person name="Golino D."/>
            <person name="Preece J."/>
            <person name="Michelmore R."/>
        </authorList>
    </citation>
    <scope>NUCLEOTIDE SEQUENCE [LARGE SCALE GENOMIC DNA]</scope>
</reference>
<protein>
    <submittedName>
        <fullName evidence="1">Uncharacterized protein</fullName>
    </submittedName>
</protein>
<evidence type="ECO:0000313" key="1">
    <source>
        <dbReference type="EMBL" id="KAJ0112420.1"/>
    </source>
</evidence>
<evidence type="ECO:0000313" key="2">
    <source>
        <dbReference type="Proteomes" id="UP001164250"/>
    </source>
</evidence>
<comment type="caution">
    <text evidence="1">The sequence shown here is derived from an EMBL/GenBank/DDBJ whole genome shotgun (WGS) entry which is preliminary data.</text>
</comment>
<dbReference type="Proteomes" id="UP001164250">
    <property type="component" value="Chromosome 1"/>
</dbReference>